<sequence>MEEKRVELEELKNDLIRCIIPYKEDDKEI</sequence>
<protein>
    <submittedName>
        <fullName evidence="1">Uncharacterized protein</fullName>
    </submittedName>
</protein>
<organism evidence="1 2">
    <name type="scientific">Terrisporobacter mayombei</name>
    <dbReference type="NCBI Taxonomy" id="1541"/>
    <lineage>
        <taxon>Bacteria</taxon>
        <taxon>Bacillati</taxon>
        <taxon>Bacillota</taxon>
        <taxon>Clostridia</taxon>
        <taxon>Peptostreptococcales</taxon>
        <taxon>Peptostreptococcaceae</taxon>
        <taxon>Terrisporobacter</taxon>
    </lineage>
</organism>
<dbReference type="EMBL" id="CP101637">
    <property type="protein sequence ID" value="WMT81220.1"/>
    <property type="molecule type" value="Genomic_DNA"/>
</dbReference>
<reference evidence="1 2" key="1">
    <citation type="submission" date="2022-07" db="EMBL/GenBank/DDBJ databases">
        <title>Genome sequence of Terrisporobacter mayombei DSM6539.</title>
        <authorList>
            <person name="Boeer T."/>
            <person name="Bengelsdorf F.R."/>
            <person name="Daniel R."/>
            <person name="Poehlein A."/>
        </authorList>
    </citation>
    <scope>NUCLEOTIDE SEQUENCE [LARGE SCALE GENOMIC DNA]</scope>
    <source>
        <strain evidence="1 2">DSM 6539</strain>
    </source>
</reference>
<dbReference type="Proteomes" id="UP001235030">
    <property type="component" value="Chromosome"/>
</dbReference>
<proteinExistence type="predicted"/>
<gene>
    <name evidence="1" type="ORF">TEMA_15540</name>
</gene>
<keyword evidence="2" id="KW-1185">Reference proteome</keyword>
<name>A0ABY9Q2D6_9FIRM</name>
<evidence type="ECO:0000313" key="1">
    <source>
        <dbReference type="EMBL" id="WMT81220.1"/>
    </source>
</evidence>
<evidence type="ECO:0000313" key="2">
    <source>
        <dbReference type="Proteomes" id="UP001235030"/>
    </source>
</evidence>
<accession>A0ABY9Q2D6</accession>